<dbReference type="InterPro" id="IPR001447">
    <property type="entry name" value="Arylamine_N-AcTrfase"/>
</dbReference>
<evidence type="ECO:0000256" key="2">
    <source>
        <dbReference type="RuleBase" id="RU003452"/>
    </source>
</evidence>
<keyword evidence="4" id="KW-1185">Reference proteome</keyword>
<dbReference type="PATRIC" id="fig|1408103.3.peg.1087"/>
<dbReference type="AlphaFoldDB" id="A0A0M2T2S2"/>
<evidence type="ECO:0000256" key="1">
    <source>
        <dbReference type="ARBA" id="ARBA00006547"/>
    </source>
</evidence>
<dbReference type="PRINTS" id="PR01543">
    <property type="entry name" value="ANATRNSFRASE"/>
</dbReference>
<protein>
    <submittedName>
        <fullName evidence="3">Arylamine N-acetyltransferase</fullName>
    </submittedName>
</protein>
<gene>
    <name evidence="3" type="ORF">WQ57_04835</name>
</gene>
<evidence type="ECO:0000313" key="4">
    <source>
        <dbReference type="Proteomes" id="UP000034166"/>
    </source>
</evidence>
<sequence length="259" mass="29676">MRDFNSLFLERIGMSKNEGISFEDLDKVLEKTANSIPFENLCIMENRMKPLTEENVTDKILLQREGGLCYELNSILHLFLKVNGFDTVLIRGVVFDQMKQEWSRTGKTHVANLVRHNGKVYLLDTGFGGNLPLKPVPLTGEVVSSRNGDFRAERAETEHGDFVFYMKLKHKDQEWKIGYAFDSNERVEVVEELNEIQTIIADHLESAFNKGPLLTKLTEKGNLTLTAGSFTEWADGQEKKTEVDKNQFNKFKKTYFGLK</sequence>
<dbReference type="SUPFAM" id="SSF54001">
    <property type="entry name" value="Cysteine proteinases"/>
    <property type="match status" value="1"/>
</dbReference>
<dbReference type="RefSeq" id="WP_046522601.1">
    <property type="nucleotide sequence ID" value="NZ_LAYY01000004.1"/>
</dbReference>
<reference evidence="3 4" key="1">
    <citation type="submission" date="2015-04" db="EMBL/GenBank/DDBJ databases">
        <title>Taxonomic description and genome sequence of Bacillus campisalis sp. nov., a novel member of the genus Bacillus isolated from solar saltern.</title>
        <authorList>
            <person name="Mathan Kumar R."/>
            <person name="Kaur G."/>
            <person name="Kumar A."/>
            <person name="Singh N.K."/>
            <person name="Kaur N."/>
            <person name="Kumar N."/>
            <person name="Mayilraj S."/>
        </authorList>
    </citation>
    <scope>NUCLEOTIDE SEQUENCE [LARGE SCALE GENOMIC DNA]</scope>
    <source>
        <strain evidence="3 4">SA2-6</strain>
    </source>
</reference>
<dbReference type="PANTHER" id="PTHR11786:SF0">
    <property type="entry name" value="ARYLAMINE N-ACETYLTRANSFERASE 4-RELATED"/>
    <property type="match status" value="1"/>
</dbReference>
<organism evidence="3 4">
    <name type="scientific">Mesobacillus campisalis</name>
    <dbReference type="NCBI Taxonomy" id="1408103"/>
    <lineage>
        <taxon>Bacteria</taxon>
        <taxon>Bacillati</taxon>
        <taxon>Bacillota</taxon>
        <taxon>Bacilli</taxon>
        <taxon>Bacillales</taxon>
        <taxon>Bacillaceae</taxon>
        <taxon>Mesobacillus</taxon>
    </lineage>
</organism>
<dbReference type="PANTHER" id="PTHR11786">
    <property type="entry name" value="N-HYDROXYARYLAMINE O-ACETYLTRANSFERASE"/>
    <property type="match status" value="1"/>
</dbReference>
<dbReference type="GO" id="GO:0016407">
    <property type="term" value="F:acetyltransferase activity"/>
    <property type="evidence" value="ECO:0007669"/>
    <property type="project" value="InterPro"/>
</dbReference>
<keyword evidence="3" id="KW-0808">Transferase</keyword>
<proteinExistence type="inferred from homology"/>
<dbReference type="InterPro" id="IPR038765">
    <property type="entry name" value="Papain-like_cys_pep_sf"/>
</dbReference>
<dbReference type="InterPro" id="IPR053710">
    <property type="entry name" value="Arylamine_NAT_domain_sf"/>
</dbReference>
<dbReference type="EMBL" id="LAYY01000004">
    <property type="protein sequence ID" value="KKK39110.1"/>
    <property type="molecule type" value="Genomic_DNA"/>
</dbReference>
<dbReference type="Pfam" id="PF00797">
    <property type="entry name" value="Acetyltransf_2"/>
    <property type="match status" value="1"/>
</dbReference>
<comment type="similarity">
    <text evidence="1 2">Belongs to the arylamine N-acetyltransferase family.</text>
</comment>
<evidence type="ECO:0000313" key="3">
    <source>
        <dbReference type="EMBL" id="KKK39110.1"/>
    </source>
</evidence>
<comment type="caution">
    <text evidence="3">The sequence shown here is derived from an EMBL/GenBank/DDBJ whole genome shotgun (WGS) entry which is preliminary data.</text>
</comment>
<name>A0A0M2T2S2_9BACI</name>
<dbReference type="OrthoDB" id="7181050at2"/>
<accession>A0A0M2T2S2</accession>
<dbReference type="Proteomes" id="UP000034166">
    <property type="component" value="Unassembled WGS sequence"/>
</dbReference>
<dbReference type="Gene3D" id="3.30.2140.20">
    <property type="match status" value="1"/>
</dbReference>